<keyword evidence="1" id="KW-0472">Membrane</keyword>
<dbReference type="AlphaFoldDB" id="A0A7W8YAH1"/>
<accession>A0A7W8YAH1</accession>
<reference evidence="2 3" key="1">
    <citation type="submission" date="2020-08" db="EMBL/GenBank/DDBJ databases">
        <title>Sequencing the genomes of 1000 actinobacteria strains.</title>
        <authorList>
            <person name="Klenk H.-P."/>
        </authorList>
    </citation>
    <scope>NUCLEOTIDE SEQUENCE [LARGE SCALE GENOMIC DNA]</scope>
    <source>
        <strain evidence="2 3">DSM 23694</strain>
    </source>
</reference>
<keyword evidence="1" id="KW-0812">Transmembrane</keyword>
<name>A0A7W8YAH1_9MICC</name>
<feature type="transmembrane region" description="Helical" evidence="1">
    <location>
        <begin position="61"/>
        <end position="81"/>
    </location>
</feature>
<evidence type="ECO:0000313" key="2">
    <source>
        <dbReference type="EMBL" id="MBB5597926.1"/>
    </source>
</evidence>
<comment type="caution">
    <text evidence="2">The sequence shown here is derived from an EMBL/GenBank/DDBJ whole genome shotgun (WGS) entry which is preliminary data.</text>
</comment>
<keyword evidence="1" id="KW-1133">Transmembrane helix</keyword>
<protein>
    <submittedName>
        <fullName evidence="2">Uncharacterized protein</fullName>
    </submittedName>
</protein>
<dbReference type="Proteomes" id="UP000523863">
    <property type="component" value="Unassembled WGS sequence"/>
</dbReference>
<feature type="transmembrane region" description="Helical" evidence="1">
    <location>
        <begin position="36"/>
        <end position="54"/>
    </location>
</feature>
<evidence type="ECO:0000313" key="3">
    <source>
        <dbReference type="Proteomes" id="UP000523863"/>
    </source>
</evidence>
<sequence length="208" mass="22180">MQSATSPRVFRGFVTAFGATFVALVSHILGGGDLPGPAGIIIPLVISLPFCLALTVKKLSLFRLSLAVAVSQGLFHSLFVLGTPLPPASAVRAALLEQHAHHAAYYPGLPEGSVNLLHAGAVMWLWHVIAGIITVAYLHCGAQLAMHVKRLALGLRDLLADLRWLVVLVVTPVPTIPRAHSKFAEHPLTSQDVFHAVRRRGPPFALAA</sequence>
<dbReference type="EMBL" id="JACHBL010000001">
    <property type="protein sequence ID" value="MBB5597926.1"/>
    <property type="molecule type" value="Genomic_DNA"/>
</dbReference>
<dbReference type="RefSeq" id="WP_183641180.1">
    <property type="nucleotide sequence ID" value="NZ_JACHBL010000001.1"/>
</dbReference>
<organism evidence="2 3">
    <name type="scientific">Neomicrococcus lactis</name>
    <dbReference type="NCBI Taxonomy" id="732241"/>
    <lineage>
        <taxon>Bacteria</taxon>
        <taxon>Bacillati</taxon>
        <taxon>Actinomycetota</taxon>
        <taxon>Actinomycetes</taxon>
        <taxon>Micrococcales</taxon>
        <taxon>Micrococcaceae</taxon>
        <taxon>Neomicrococcus</taxon>
    </lineage>
</organism>
<gene>
    <name evidence="2" type="ORF">BKA12_001006</name>
</gene>
<feature type="transmembrane region" description="Helical" evidence="1">
    <location>
        <begin position="116"/>
        <end position="140"/>
    </location>
</feature>
<keyword evidence="3" id="KW-1185">Reference proteome</keyword>
<feature type="transmembrane region" description="Helical" evidence="1">
    <location>
        <begin position="12"/>
        <end position="30"/>
    </location>
</feature>
<proteinExistence type="predicted"/>
<evidence type="ECO:0000256" key="1">
    <source>
        <dbReference type="SAM" id="Phobius"/>
    </source>
</evidence>